<accession>A0A8K0A095</accession>
<sequence length="111" mass="12232">MANLFEKLSLPRHDQDSDSSGNDRGGAGERGNPDSEENASVDSDNSPQSENNMEDEGSMGEGELEEETLFEEEEDDIPAVPQEDPGRIFEAMKSFTIPRKRSVQKGIIKDS</sequence>
<feature type="compositionally biased region" description="Acidic residues" evidence="1">
    <location>
        <begin position="52"/>
        <end position="77"/>
    </location>
</feature>
<proteinExistence type="predicted"/>
<reference evidence="2" key="1">
    <citation type="submission" date="2022-01" db="EMBL/GenBank/DDBJ databases">
        <authorList>
            <person name="Braso-Vives M."/>
        </authorList>
    </citation>
    <scope>NUCLEOTIDE SEQUENCE</scope>
</reference>
<evidence type="ECO:0000313" key="2">
    <source>
        <dbReference type="EMBL" id="CAH1265593.1"/>
    </source>
</evidence>
<organism evidence="2 3">
    <name type="scientific">Branchiostoma lanceolatum</name>
    <name type="common">Common lancelet</name>
    <name type="synonym">Amphioxus lanceolatum</name>
    <dbReference type="NCBI Taxonomy" id="7740"/>
    <lineage>
        <taxon>Eukaryota</taxon>
        <taxon>Metazoa</taxon>
        <taxon>Chordata</taxon>
        <taxon>Cephalochordata</taxon>
        <taxon>Leptocardii</taxon>
        <taxon>Amphioxiformes</taxon>
        <taxon>Branchiostomatidae</taxon>
        <taxon>Branchiostoma</taxon>
    </lineage>
</organism>
<dbReference type="EMBL" id="OV696690">
    <property type="protein sequence ID" value="CAH1265593.1"/>
    <property type="molecule type" value="Genomic_DNA"/>
</dbReference>
<name>A0A8K0A095_BRALA</name>
<protein>
    <submittedName>
        <fullName evidence="2">Hypp3213 protein</fullName>
    </submittedName>
</protein>
<feature type="region of interest" description="Disordered" evidence="1">
    <location>
        <begin position="1"/>
        <end position="86"/>
    </location>
</feature>
<evidence type="ECO:0000313" key="3">
    <source>
        <dbReference type="Proteomes" id="UP000838412"/>
    </source>
</evidence>
<evidence type="ECO:0000256" key="1">
    <source>
        <dbReference type="SAM" id="MobiDB-lite"/>
    </source>
</evidence>
<keyword evidence="3" id="KW-1185">Reference proteome</keyword>
<dbReference type="AlphaFoldDB" id="A0A8K0A095"/>
<feature type="compositionally biased region" description="Polar residues" evidence="1">
    <location>
        <begin position="40"/>
        <end position="49"/>
    </location>
</feature>
<gene>
    <name evidence="2" type="primary">Hypp3213</name>
    <name evidence="2" type="ORF">BLAG_LOCUS19531</name>
</gene>
<dbReference type="Proteomes" id="UP000838412">
    <property type="component" value="Chromosome 5"/>
</dbReference>